<evidence type="ECO:0000256" key="2">
    <source>
        <dbReference type="SAM" id="MobiDB-lite"/>
    </source>
</evidence>
<keyword evidence="4" id="KW-0808">Transferase</keyword>
<dbReference type="InterPro" id="IPR007129">
    <property type="entry name" value="Ubiqinol_cyt_c_chaperone_CPB3"/>
</dbReference>
<dbReference type="EMBL" id="JAFFGZ010000009">
    <property type="protein sequence ID" value="KAK4639574.1"/>
    <property type="molecule type" value="Genomic_DNA"/>
</dbReference>
<evidence type="ECO:0000256" key="1">
    <source>
        <dbReference type="ARBA" id="ARBA00006407"/>
    </source>
</evidence>
<feature type="region of interest" description="Disordered" evidence="2">
    <location>
        <begin position="335"/>
        <end position="357"/>
    </location>
</feature>
<dbReference type="GO" id="GO:0004180">
    <property type="term" value="F:carboxypeptidase activity"/>
    <property type="evidence" value="ECO:0007669"/>
    <property type="project" value="UniProtKB-KW"/>
</dbReference>
<dbReference type="RefSeq" id="XP_062728550.1">
    <property type="nucleotide sequence ID" value="XM_062882501.1"/>
</dbReference>
<protein>
    <submittedName>
        <fullName evidence="4">Serine carboxypeptidase 3</fullName>
        <ecNumber evidence="4">2.3.1.179</ecNumber>
    </submittedName>
</protein>
<proteinExistence type="inferred from homology"/>
<feature type="compositionally biased region" description="Basic and acidic residues" evidence="2">
    <location>
        <begin position="129"/>
        <end position="146"/>
    </location>
</feature>
<feature type="domain" description="Ubiquinol-cytochrome c chaperone" evidence="3">
    <location>
        <begin position="165"/>
        <end position="306"/>
    </location>
</feature>
<name>A0ABR0F7D1_9PEZI</name>
<evidence type="ECO:0000313" key="5">
    <source>
        <dbReference type="Proteomes" id="UP001322138"/>
    </source>
</evidence>
<sequence length="357" mass="39070">MTLSLEAPISLPPQQTLRNTIMATSSCCRASLSRRPISILGQIHPTSTQTSRILSSQCARAAVSSPASPCSSTTKRPLHTTPKPQISLAEILKKTGIAQTTGRSYMIYQATEQLHKACAAQAEYTIDPEDRKASKLKHTPDGEEIGRSGGGGGEGGSAKGGVWHEEMGLLPTFSTWSQVTMLHMYLLVVRFRDMPKIQQTTFQDGLVNHFFYEAEAKMDLVHNLTSRVIRQKYLKDLFVQWRGLVLAYDEALAKDSDAVLAGAVWRNLYKADENVDVRRLAAAVGYMRRGMADLAHKGEEDLVMKGKRVFDEWGGVKAELRGVDVPSSQVKGLMDAEGLSSSEPAVKEGVKGSRFGS</sequence>
<dbReference type="PANTHER" id="PTHR12184:SF1">
    <property type="entry name" value="UBIQUINOL-CYTOCHROME-C REDUCTASE COMPLEX ASSEMBLY FACTOR 1"/>
    <property type="match status" value="1"/>
</dbReference>
<keyword evidence="4" id="KW-0012">Acyltransferase</keyword>
<comment type="similarity">
    <text evidence="1">Belongs to the CBP3 family.</text>
</comment>
<dbReference type="GO" id="GO:0004315">
    <property type="term" value="F:3-oxoacyl-[acyl-carrier-protein] synthase activity"/>
    <property type="evidence" value="ECO:0007669"/>
    <property type="project" value="UniProtKB-EC"/>
</dbReference>
<gene>
    <name evidence="4" type="primary">cbp3</name>
    <name evidence="4" type="ORF">QC761_709490</name>
</gene>
<dbReference type="EC" id="2.3.1.179" evidence="4"/>
<comment type="caution">
    <text evidence="4">The sequence shown here is derived from an EMBL/GenBank/DDBJ whole genome shotgun (WGS) entry which is preliminary data.</text>
</comment>
<dbReference type="Pfam" id="PF03981">
    <property type="entry name" value="Ubiq_cyt_C_chap"/>
    <property type="match status" value="1"/>
</dbReference>
<feature type="compositionally biased region" description="Gly residues" evidence="2">
    <location>
        <begin position="147"/>
        <end position="159"/>
    </location>
</feature>
<organism evidence="4 5">
    <name type="scientific">Podospora bellae-mahoneyi</name>
    <dbReference type="NCBI Taxonomy" id="2093777"/>
    <lineage>
        <taxon>Eukaryota</taxon>
        <taxon>Fungi</taxon>
        <taxon>Dikarya</taxon>
        <taxon>Ascomycota</taxon>
        <taxon>Pezizomycotina</taxon>
        <taxon>Sordariomycetes</taxon>
        <taxon>Sordariomycetidae</taxon>
        <taxon>Sordariales</taxon>
        <taxon>Podosporaceae</taxon>
        <taxon>Podospora</taxon>
    </lineage>
</organism>
<dbReference type="GeneID" id="87901983"/>
<feature type="region of interest" description="Disordered" evidence="2">
    <location>
        <begin position="65"/>
        <end position="85"/>
    </location>
</feature>
<dbReference type="Proteomes" id="UP001322138">
    <property type="component" value="Unassembled WGS sequence"/>
</dbReference>
<dbReference type="PANTHER" id="PTHR12184">
    <property type="entry name" value="UBIQUINOL-CYTOCHROME C REDUCTASE COMPLEX ASSEMBLY FACTOR 1 FAMILY MEMBER"/>
    <property type="match status" value="1"/>
</dbReference>
<evidence type="ECO:0000259" key="3">
    <source>
        <dbReference type="Pfam" id="PF03981"/>
    </source>
</evidence>
<reference evidence="4 5" key="1">
    <citation type="journal article" date="2023" name="bioRxiv">
        <title>High-quality genome assemblies of four members of thePodospora anserinaspecies complex.</title>
        <authorList>
            <person name="Ament-Velasquez S.L."/>
            <person name="Vogan A.A."/>
            <person name="Wallerman O."/>
            <person name="Hartmann F."/>
            <person name="Gautier V."/>
            <person name="Silar P."/>
            <person name="Giraud T."/>
            <person name="Johannesson H."/>
        </authorList>
    </citation>
    <scope>NUCLEOTIDE SEQUENCE [LARGE SCALE GENOMIC DNA]</scope>
    <source>
        <strain evidence="4 5">CBS 112042</strain>
    </source>
</reference>
<keyword evidence="4" id="KW-0645">Protease</keyword>
<feature type="region of interest" description="Disordered" evidence="2">
    <location>
        <begin position="129"/>
        <end position="160"/>
    </location>
</feature>
<keyword evidence="4" id="KW-0121">Carboxypeptidase</keyword>
<keyword evidence="4" id="KW-0378">Hydrolase</keyword>
<keyword evidence="5" id="KW-1185">Reference proteome</keyword>
<accession>A0ABR0F7D1</accession>
<dbReference type="InterPro" id="IPR021150">
    <property type="entry name" value="Ubiq_cyt_c_chap"/>
</dbReference>
<evidence type="ECO:0000313" key="4">
    <source>
        <dbReference type="EMBL" id="KAK4639574.1"/>
    </source>
</evidence>